<feature type="region of interest" description="Disordered" evidence="1">
    <location>
        <begin position="1"/>
        <end position="53"/>
    </location>
</feature>
<feature type="compositionally biased region" description="Polar residues" evidence="1">
    <location>
        <begin position="111"/>
        <end position="125"/>
    </location>
</feature>
<dbReference type="Proteomes" id="UP001196413">
    <property type="component" value="Unassembled WGS sequence"/>
</dbReference>
<evidence type="ECO:0000313" key="3">
    <source>
        <dbReference type="Proteomes" id="UP001196413"/>
    </source>
</evidence>
<dbReference type="EMBL" id="JAHQIW010007321">
    <property type="protein sequence ID" value="KAJ1373667.1"/>
    <property type="molecule type" value="Genomic_DNA"/>
</dbReference>
<organism evidence="2 3">
    <name type="scientific">Parelaphostrongylus tenuis</name>
    <name type="common">Meningeal worm</name>
    <dbReference type="NCBI Taxonomy" id="148309"/>
    <lineage>
        <taxon>Eukaryota</taxon>
        <taxon>Metazoa</taxon>
        <taxon>Ecdysozoa</taxon>
        <taxon>Nematoda</taxon>
        <taxon>Chromadorea</taxon>
        <taxon>Rhabditida</taxon>
        <taxon>Rhabditina</taxon>
        <taxon>Rhabditomorpha</taxon>
        <taxon>Strongyloidea</taxon>
        <taxon>Metastrongylidae</taxon>
        <taxon>Parelaphostrongylus</taxon>
    </lineage>
</organism>
<protein>
    <submittedName>
        <fullName evidence="2">Uncharacterized protein</fullName>
    </submittedName>
</protein>
<comment type="caution">
    <text evidence="2">The sequence shown here is derived from an EMBL/GenBank/DDBJ whole genome shotgun (WGS) entry which is preliminary data.</text>
</comment>
<dbReference type="AlphaFoldDB" id="A0AAD5RC84"/>
<feature type="compositionally biased region" description="Basic and acidic residues" evidence="1">
    <location>
        <begin position="1"/>
        <end position="14"/>
    </location>
</feature>
<reference evidence="2" key="1">
    <citation type="submission" date="2021-06" db="EMBL/GenBank/DDBJ databases">
        <title>Parelaphostrongylus tenuis whole genome reference sequence.</title>
        <authorList>
            <person name="Garwood T.J."/>
            <person name="Larsen P.A."/>
            <person name="Fountain-Jones N.M."/>
            <person name="Garbe J.R."/>
            <person name="Macchietto M.G."/>
            <person name="Kania S.A."/>
            <person name="Gerhold R.W."/>
            <person name="Richards J.E."/>
            <person name="Wolf T.M."/>
        </authorList>
    </citation>
    <scope>NUCLEOTIDE SEQUENCE</scope>
    <source>
        <strain evidence="2">MNPRO001-30</strain>
        <tissue evidence="2">Meninges</tissue>
    </source>
</reference>
<gene>
    <name evidence="2" type="ORF">KIN20_036136</name>
</gene>
<feature type="compositionally biased region" description="Basic and acidic residues" evidence="1">
    <location>
        <begin position="22"/>
        <end position="53"/>
    </location>
</feature>
<name>A0AAD5RC84_PARTN</name>
<proteinExistence type="predicted"/>
<accession>A0AAD5RC84</accession>
<evidence type="ECO:0000313" key="2">
    <source>
        <dbReference type="EMBL" id="KAJ1373667.1"/>
    </source>
</evidence>
<feature type="region of interest" description="Disordered" evidence="1">
    <location>
        <begin position="106"/>
        <end position="130"/>
    </location>
</feature>
<evidence type="ECO:0000256" key="1">
    <source>
        <dbReference type="SAM" id="MobiDB-lite"/>
    </source>
</evidence>
<sequence length="138" mass="15593">MDAKYLANESKDARFQPTSTIEDQRRRGTRQDIENKVGRTHDALQQHSMDESRYQLDSSGYQALYRSHRSNGPISSQKYHKKHVMLSESVERGGLTGLFMHEMEKDGSVAGTRSSHSTINGTTGDTGEEKTNLFPLFL</sequence>
<keyword evidence="3" id="KW-1185">Reference proteome</keyword>